<protein>
    <submittedName>
        <fullName evidence="4">1-acyl-sn-glycerol-3-phosphate acyltransferase</fullName>
    </submittedName>
</protein>
<dbReference type="GO" id="GO:0006654">
    <property type="term" value="P:phosphatidic acid biosynthetic process"/>
    <property type="evidence" value="ECO:0007669"/>
    <property type="project" value="TreeGrafter"/>
</dbReference>
<dbReference type="Pfam" id="PF01553">
    <property type="entry name" value="Acyltransferase"/>
    <property type="match status" value="1"/>
</dbReference>
<dbReference type="CDD" id="cd07989">
    <property type="entry name" value="LPLAT_AGPAT-like"/>
    <property type="match status" value="1"/>
</dbReference>
<dbReference type="PANTHER" id="PTHR10434">
    <property type="entry name" value="1-ACYL-SN-GLYCEROL-3-PHOSPHATE ACYLTRANSFERASE"/>
    <property type="match status" value="1"/>
</dbReference>
<keyword evidence="1 4" id="KW-0808">Transferase</keyword>
<reference evidence="4 5" key="1">
    <citation type="submission" date="2018-10" db="EMBL/GenBank/DDBJ databases">
        <title>Isolation from cow dung.</title>
        <authorList>
            <person name="Ling L."/>
        </authorList>
    </citation>
    <scope>NUCLEOTIDE SEQUENCE [LARGE SCALE GENOMIC DNA]</scope>
    <source>
        <strain evidence="4 5">NEAU-LL90</strain>
    </source>
</reference>
<sequence length="250" mass="27556">MWYWLLKYVLVGPILRLLGRPRVEGLEHVPATGPVIVAANHLSEIDSLYLCLVFPRRLTFLAKGEYFAGSGLRGRIERWVMTATGQVAVDRTGGAAAGDALDAAVRILEGGGAWAIYPEGTRSPDGRLYRGRTGVIRVAMETGAPVLPVVLSGTDRVNPRGRRGLRFARVRIVIGRPRRFPAADRAAVRQATDDLMAGIAARSGQAYVHSYSKSFRIVPRRLTTRKYRREQPCAGHVRERAIVFGLSRRG</sequence>
<evidence type="ECO:0000256" key="2">
    <source>
        <dbReference type="ARBA" id="ARBA00023315"/>
    </source>
</evidence>
<accession>A0A3M2LBE7</accession>
<name>A0A3M2LBE7_9NOCA</name>
<dbReference type="EMBL" id="RFFH01000001">
    <property type="protein sequence ID" value="RMI34859.1"/>
    <property type="molecule type" value="Genomic_DNA"/>
</dbReference>
<comment type="caution">
    <text evidence="4">The sequence shown here is derived from an EMBL/GenBank/DDBJ whole genome shotgun (WGS) entry which is preliminary data.</text>
</comment>
<feature type="domain" description="Phospholipid/glycerol acyltransferase" evidence="3">
    <location>
        <begin position="35"/>
        <end position="154"/>
    </location>
</feature>
<dbReference type="GO" id="GO:0003841">
    <property type="term" value="F:1-acylglycerol-3-phosphate O-acyltransferase activity"/>
    <property type="evidence" value="ECO:0007669"/>
    <property type="project" value="TreeGrafter"/>
</dbReference>
<gene>
    <name evidence="4" type="ORF">EBN03_00310</name>
</gene>
<evidence type="ECO:0000259" key="3">
    <source>
        <dbReference type="SMART" id="SM00563"/>
    </source>
</evidence>
<evidence type="ECO:0000313" key="4">
    <source>
        <dbReference type="EMBL" id="RMI34859.1"/>
    </source>
</evidence>
<keyword evidence="2 4" id="KW-0012">Acyltransferase</keyword>
<evidence type="ECO:0000256" key="1">
    <source>
        <dbReference type="ARBA" id="ARBA00022679"/>
    </source>
</evidence>
<dbReference type="AlphaFoldDB" id="A0A3M2LBE7"/>
<evidence type="ECO:0000313" key="5">
    <source>
        <dbReference type="Proteomes" id="UP000279275"/>
    </source>
</evidence>
<dbReference type="PANTHER" id="PTHR10434:SF11">
    <property type="entry name" value="1-ACYL-SN-GLYCEROL-3-PHOSPHATE ACYLTRANSFERASE"/>
    <property type="match status" value="1"/>
</dbReference>
<dbReference type="OrthoDB" id="9808424at2"/>
<dbReference type="GO" id="GO:0005886">
    <property type="term" value="C:plasma membrane"/>
    <property type="evidence" value="ECO:0007669"/>
    <property type="project" value="TreeGrafter"/>
</dbReference>
<proteinExistence type="predicted"/>
<dbReference type="SUPFAM" id="SSF69593">
    <property type="entry name" value="Glycerol-3-phosphate (1)-acyltransferase"/>
    <property type="match status" value="1"/>
</dbReference>
<dbReference type="SMART" id="SM00563">
    <property type="entry name" value="PlsC"/>
    <property type="match status" value="1"/>
</dbReference>
<organism evidence="4 5">
    <name type="scientific">Nocardia stercoris</name>
    <dbReference type="NCBI Taxonomy" id="2483361"/>
    <lineage>
        <taxon>Bacteria</taxon>
        <taxon>Bacillati</taxon>
        <taxon>Actinomycetota</taxon>
        <taxon>Actinomycetes</taxon>
        <taxon>Mycobacteriales</taxon>
        <taxon>Nocardiaceae</taxon>
        <taxon>Nocardia</taxon>
    </lineage>
</organism>
<dbReference type="Proteomes" id="UP000279275">
    <property type="component" value="Unassembled WGS sequence"/>
</dbReference>
<keyword evidence="5" id="KW-1185">Reference proteome</keyword>
<dbReference type="InterPro" id="IPR002123">
    <property type="entry name" value="Plipid/glycerol_acylTrfase"/>
</dbReference>